<dbReference type="EMBL" id="CP042467">
    <property type="protein sequence ID" value="QED27322.1"/>
    <property type="molecule type" value="Genomic_DNA"/>
</dbReference>
<evidence type="ECO:0000256" key="3">
    <source>
        <dbReference type="ARBA" id="ARBA00022692"/>
    </source>
</evidence>
<accession>A0A5B8XNA0</accession>
<dbReference type="RefSeq" id="WP_146959007.1">
    <property type="nucleotide sequence ID" value="NZ_CP042467.1"/>
</dbReference>
<evidence type="ECO:0000256" key="1">
    <source>
        <dbReference type="ARBA" id="ARBA00004651"/>
    </source>
</evidence>
<dbReference type="OrthoDB" id="1121311at2"/>
<dbReference type="NCBIfam" id="TIGR03954">
    <property type="entry name" value="integ_memb_HG"/>
    <property type="match status" value="1"/>
</dbReference>
<keyword evidence="3 6" id="KW-0812">Transmembrane</keyword>
<evidence type="ECO:0000256" key="6">
    <source>
        <dbReference type="SAM" id="Phobius"/>
    </source>
</evidence>
<feature type="transmembrane region" description="Helical" evidence="6">
    <location>
        <begin position="12"/>
        <end position="30"/>
    </location>
</feature>
<evidence type="ECO:0000256" key="4">
    <source>
        <dbReference type="ARBA" id="ARBA00022989"/>
    </source>
</evidence>
<dbReference type="Pfam" id="PF12823">
    <property type="entry name" value="DUF3817"/>
    <property type="match status" value="1"/>
</dbReference>
<keyword evidence="5 6" id="KW-0472">Membrane</keyword>
<organism evidence="8 9">
    <name type="scientific">Microvenator marinus</name>
    <dbReference type="NCBI Taxonomy" id="2600177"/>
    <lineage>
        <taxon>Bacteria</taxon>
        <taxon>Deltaproteobacteria</taxon>
        <taxon>Bradymonadales</taxon>
        <taxon>Microvenatoraceae</taxon>
        <taxon>Microvenator</taxon>
    </lineage>
</organism>
<reference evidence="8 9" key="1">
    <citation type="submission" date="2019-08" db="EMBL/GenBank/DDBJ databases">
        <authorList>
            <person name="Liang Q."/>
        </authorList>
    </citation>
    <scope>NUCLEOTIDE SEQUENCE [LARGE SCALE GENOMIC DNA]</scope>
    <source>
        <strain evidence="8 9">V1718</strain>
    </source>
</reference>
<dbReference type="PANTHER" id="PTHR40077:SF1">
    <property type="entry name" value="MEMBRANE PROTEIN"/>
    <property type="match status" value="1"/>
</dbReference>
<feature type="transmembrane region" description="Helical" evidence="6">
    <location>
        <begin position="36"/>
        <end position="58"/>
    </location>
</feature>
<protein>
    <submittedName>
        <fullName evidence="8">DUF3817 domain-containing protein</fullName>
    </submittedName>
</protein>
<keyword evidence="4 6" id="KW-1133">Transmembrane helix</keyword>
<dbReference type="Proteomes" id="UP000321595">
    <property type="component" value="Chromosome"/>
</dbReference>
<proteinExistence type="predicted"/>
<comment type="subcellular location">
    <subcellularLocation>
        <location evidence="1">Cell membrane</location>
        <topology evidence="1">Multi-pass membrane protein</topology>
    </subcellularLocation>
</comment>
<evidence type="ECO:0000313" key="9">
    <source>
        <dbReference type="Proteomes" id="UP000321595"/>
    </source>
</evidence>
<dbReference type="InterPro" id="IPR023845">
    <property type="entry name" value="DUF3817_TM"/>
</dbReference>
<evidence type="ECO:0000259" key="7">
    <source>
        <dbReference type="Pfam" id="PF12823"/>
    </source>
</evidence>
<keyword evidence="2" id="KW-1003">Cell membrane</keyword>
<evidence type="ECO:0000256" key="2">
    <source>
        <dbReference type="ARBA" id="ARBA00022475"/>
    </source>
</evidence>
<evidence type="ECO:0000313" key="8">
    <source>
        <dbReference type="EMBL" id="QED27322.1"/>
    </source>
</evidence>
<dbReference type="PANTHER" id="PTHR40077">
    <property type="entry name" value="MEMBRANE PROTEIN-RELATED"/>
    <property type="match status" value="1"/>
</dbReference>
<dbReference type="AlphaFoldDB" id="A0A5B8XNA0"/>
<feature type="domain" description="DUF3817" evidence="7">
    <location>
        <begin position="4"/>
        <end position="91"/>
    </location>
</feature>
<feature type="transmembrane region" description="Helical" evidence="6">
    <location>
        <begin position="70"/>
        <end position="86"/>
    </location>
</feature>
<dbReference type="KEGG" id="bbae:FRD01_08730"/>
<gene>
    <name evidence="8" type="ORF">FRD01_08730</name>
</gene>
<evidence type="ECO:0000256" key="5">
    <source>
        <dbReference type="ARBA" id="ARBA00023136"/>
    </source>
</evidence>
<keyword evidence="9" id="KW-1185">Reference proteome</keyword>
<dbReference type="GO" id="GO:0005886">
    <property type="term" value="C:plasma membrane"/>
    <property type="evidence" value="ECO:0007669"/>
    <property type="project" value="UniProtKB-SubCell"/>
</dbReference>
<name>A0A5B8XNA0_9DELT</name>
<sequence>MNTLKIFRMTSVLEGISLVLLFFVAMPLKYGFDMPLAVRIVGSAHGALFIAFVAILIWAQSEQEWSLVKTAKLFVSCLIPFGFIWAERLVREDAQTTPAA</sequence>